<organism evidence="3">
    <name type="scientific">freshwater metagenome</name>
    <dbReference type="NCBI Taxonomy" id="449393"/>
    <lineage>
        <taxon>unclassified sequences</taxon>
        <taxon>metagenomes</taxon>
        <taxon>ecological metagenomes</taxon>
    </lineage>
</organism>
<evidence type="ECO:0000259" key="1">
    <source>
        <dbReference type="Pfam" id="PF00144"/>
    </source>
</evidence>
<dbReference type="AlphaFoldDB" id="A0A6J6PF58"/>
<feature type="domain" description="DUF7586" evidence="2">
    <location>
        <begin position="350"/>
        <end position="429"/>
    </location>
</feature>
<dbReference type="PANTHER" id="PTHR46825:SF9">
    <property type="entry name" value="BETA-LACTAMASE-RELATED DOMAIN-CONTAINING PROTEIN"/>
    <property type="match status" value="1"/>
</dbReference>
<proteinExistence type="predicted"/>
<dbReference type="InterPro" id="IPR001466">
    <property type="entry name" value="Beta-lactam-related"/>
</dbReference>
<dbReference type="InterPro" id="IPR012338">
    <property type="entry name" value="Beta-lactam/transpept-like"/>
</dbReference>
<name>A0A6J6PF58_9ZZZZ</name>
<feature type="domain" description="Beta-lactamase-related" evidence="1">
    <location>
        <begin position="20"/>
        <end position="325"/>
    </location>
</feature>
<gene>
    <name evidence="3" type="ORF">UFOPK2399_00983</name>
</gene>
<evidence type="ECO:0000259" key="2">
    <source>
        <dbReference type="Pfam" id="PF24491"/>
    </source>
</evidence>
<accession>A0A6J6PF58</accession>
<evidence type="ECO:0000313" key="3">
    <source>
        <dbReference type="EMBL" id="CAB4695323.1"/>
    </source>
</evidence>
<dbReference type="Gene3D" id="3.40.710.10">
    <property type="entry name" value="DD-peptidase/beta-lactamase superfamily"/>
    <property type="match status" value="1"/>
</dbReference>
<dbReference type="EMBL" id="CAEZXP010000002">
    <property type="protein sequence ID" value="CAB4695323.1"/>
    <property type="molecule type" value="Genomic_DNA"/>
</dbReference>
<dbReference type="PANTHER" id="PTHR46825">
    <property type="entry name" value="D-ALANYL-D-ALANINE-CARBOXYPEPTIDASE/ENDOPEPTIDASE AMPH"/>
    <property type="match status" value="1"/>
</dbReference>
<dbReference type="InterPro" id="IPR056008">
    <property type="entry name" value="DUF7586"/>
</dbReference>
<sequence length="436" mass="47104">MAAPDSLKQALELRLRTAQAEGLPSISAAVVRKGEVIWADAVGLANVESATRATPDTQYRIGSITKTFTAVAVMQLRAKGLVDLDDRLDAHLPGVGHATPTIRRLLAHLSGLQREAGDMWITGEVPELDEIVALAANSERVLEPGIAFHYSNLAFALLGQVVAERTETPYVDWVNRTIIEPLGLARTTWSEQAPVAQGYLVQAYEGGVWPEPHIDTKGVVAMGQLWSTVTDLAQWATFLAEGDDAVLPKTEVDRMWFPQVMVHPDEWVAAYGLGVKLVNRGGAIYGGHGGAMPGHLAGVCIHRPSGVGAAVLTNSGALGAPEATAIDLAEKTRELWPEQPVEWRPQPPAPSEIQALLGRWWSEGGEFVFSWKDGHLQAVPVGAPAWLRPAVFDSEGEGVYRARSGYERGEKLVVVGPDELAWGGYPFTRAQAPWTF</sequence>
<dbReference type="Pfam" id="PF00144">
    <property type="entry name" value="Beta-lactamase"/>
    <property type="match status" value="1"/>
</dbReference>
<dbReference type="InterPro" id="IPR050491">
    <property type="entry name" value="AmpC-like"/>
</dbReference>
<dbReference type="Pfam" id="PF24491">
    <property type="entry name" value="DUF7586"/>
    <property type="match status" value="1"/>
</dbReference>
<reference evidence="3" key="1">
    <citation type="submission" date="2020-05" db="EMBL/GenBank/DDBJ databases">
        <authorList>
            <person name="Chiriac C."/>
            <person name="Salcher M."/>
            <person name="Ghai R."/>
            <person name="Kavagutti S V."/>
        </authorList>
    </citation>
    <scope>NUCLEOTIDE SEQUENCE</scope>
</reference>
<dbReference type="SUPFAM" id="SSF56601">
    <property type="entry name" value="beta-lactamase/transpeptidase-like"/>
    <property type="match status" value="1"/>
</dbReference>
<protein>
    <submittedName>
        <fullName evidence="3">Unannotated protein</fullName>
    </submittedName>
</protein>